<dbReference type="Gene3D" id="3.90.245.10">
    <property type="entry name" value="Ribonucleoside hydrolase-like"/>
    <property type="match status" value="1"/>
</dbReference>
<evidence type="ECO:0000256" key="1">
    <source>
        <dbReference type="ARBA" id="ARBA00022801"/>
    </source>
</evidence>
<dbReference type="Proteomes" id="UP000184310">
    <property type="component" value="Unassembled WGS sequence"/>
</dbReference>
<dbReference type="PANTHER" id="PTHR12304">
    <property type="entry name" value="INOSINE-URIDINE PREFERRING NUCLEOSIDE HYDROLASE"/>
    <property type="match status" value="1"/>
</dbReference>
<dbReference type="InterPro" id="IPR036452">
    <property type="entry name" value="Ribo_hydro-like"/>
</dbReference>
<feature type="domain" description="Inosine/uridine-preferring nucleoside hydrolase" evidence="3">
    <location>
        <begin position="6"/>
        <end position="295"/>
    </location>
</feature>
<evidence type="ECO:0000313" key="5">
    <source>
        <dbReference type="Proteomes" id="UP000184310"/>
    </source>
</evidence>
<dbReference type="CDD" id="cd02651">
    <property type="entry name" value="nuc_hydro_IU_UC_XIUA"/>
    <property type="match status" value="1"/>
</dbReference>
<keyword evidence="5" id="KW-1185">Reference proteome</keyword>
<evidence type="ECO:0000313" key="4">
    <source>
        <dbReference type="EMBL" id="SHI46087.1"/>
    </source>
</evidence>
<dbReference type="InterPro" id="IPR015910">
    <property type="entry name" value="I/U_nuclsd_hydro_CS"/>
</dbReference>
<accession>A0A1M6BBN9</accession>
<sequence>MRKISIIIDTDPGIDDAIALAAACFSEALEVKLISTVSGNVGIENVTQNALKLVEFYGKEIPVAKGSGKPLIKAIETASNIHGENGMGGYTFKEPTRKILDKHSIEAMKDVILTSKEKITLVTIGPLTNIALLLETYPEVKNNIERIVFMGGSTERGNYSPAAEFNIATDPEAAKIVFNSKVDLVMLGLNVTSKALLDVETVEKLRVSNKIGEMFYSMFSHYRGASLEEGGIHMHDLSTIAYLNKPEIFKTTRAFVDVETKGEYTSGFTVVDLDNVYGKEPNATVCLDVDVLMFRKWLIDLFENMNI</sequence>
<proteinExistence type="predicted"/>
<dbReference type="EMBL" id="FQZB01000003">
    <property type="protein sequence ID" value="SHI46087.1"/>
    <property type="molecule type" value="Genomic_DNA"/>
</dbReference>
<dbReference type="GO" id="GO:0006152">
    <property type="term" value="P:purine nucleoside catabolic process"/>
    <property type="evidence" value="ECO:0007669"/>
    <property type="project" value="TreeGrafter"/>
</dbReference>
<dbReference type="Pfam" id="PF01156">
    <property type="entry name" value="IU_nuc_hydro"/>
    <property type="match status" value="1"/>
</dbReference>
<evidence type="ECO:0000259" key="3">
    <source>
        <dbReference type="Pfam" id="PF01156"/>
    </source>
</evidence>
<dbReference type="STRING" id="1121302.SAMN02745163_00307"/>
<dbReference type="PANTHER" id="PTHR12304:SF15">
    <property type="entry name" value="NON-SPECIFIC RIBONUCLEOSIDE HYDROLASE RIHC"/>
    <property type="match status" value="1"/>
</dbReference>
<protein>
    <submittedName>
        <fullName evidence="4">Non-specific riboncleoside hydrolase</fullName>
    </submittedName>
</protein>
<dbReference type="OrthoDB" id="9797882at2"/>
<dbReference type="GO" id="GO:0045437">
    <property type="term" value="F:uridine nucleosidase activity"/>
    <property type="evidence" value="ECO:0007669"/>
    <property type="project" value="UniProtKB-ARBA"/>
</dbReference>
<keyword evidence="1 4" id="KW-0378">Hydrolase</keyword>
<dbReference type="GO" id="GO:0005829">
    <property type="term" value="C:cytosol"/>
    <property type="evidence" value="ECO:0007669"/>
    <property type="project" value="TreeGrafter"/>
</dbReference>
<dbReference type="PROSITE" id="PS01247">
    <property type="entry name" value="IUNH"/>
    <property type="match status" value="1"/>
</dbReference>
<evidence type="ECO:0000256" key="2">
    <source>
        <dbReference type="ARBA" id="ARBA00023295"/>
    </source>
</evidence>
<gene>
    <name evidence="4" type="ORF">SAMN02745163_00307</name>
</gene>
<organism evidence="4 5">
    <name type="scientific">Clostridium cavendishii DSM 21758</name>
    <dbReference type="NCBI Taxonomy" id="1121302"/>
    <lineage>
        <taxon>Bacteria</taxon>
        <taxon>Bacillati</taxon>
        <taxon>Bacillota</taxon>
        <taxon>Clostridia</taxon>
        <taxon>Eubacteriales</taxon>
        <taxon>Clostridiaceae</taxon>
        <taxon>Clostridium</taxon>
    </lineage>
</organism>
<keyword evidence="2" id="KW-0326">Glycosidase</keyword>
<dbReference type="InterPro" id="IPR001910">
    <property type="entry name" value="Inosine/uridine_hydrolase_dom"/>
</dbReference>
<dbReference type="RefSeq" id="WP_072984580.1">
    <property type="nucleotide sequence ID" value="NZ_FQZB01000003.1"/>
</dbReference>
<reference evidence="4 5" key="1">
    <citation type="submission" date="2016-11" db="EMBL/GenBank/DDBJ databases">
        <authorList>
            <person name="Jaros S."/>
            <person name="Januszkiewicz K."/>
            <person name="Wedrychowicz H."/>
        </authorList>
    </citation>
    <scope>NUCLEOTIDE SEQUENCE [LARGE SCALE GENOMIC DNA]</scope>
    <source>
        <strain evidence="4 5">DSM 21758</strain>
    </source>
</reference>
<dbReference type="InterPro" id="IPR023186">
    <property type="entry name" value="IUNH"/>
</dbReference>
<dbReference type="AlphaFoldDB" id="A0A1M6BBN9"/>
<dbReference type="NCBIfam" id="NF008036">
    <property type="entry name" value="PRK10768.1"/>
    <property type="match status" value="1"/>
</dbReference>
<dbReference type="GO" id="GO:0008477">
    <property type="term" value="F:purine nucleosidase activity"/>
    <property type="evidence" value="ECO:0007669"/>
    <property type="project" value="TreeGrafter"/>
</dbReference>
<dbReference type="SUPFAM" id="SSF53590">
    <property type="entry name" value="Nucleoside hydrolase"/>
    <property type="match status" value="1"/>
</dbReference>
<name>A0A1M6BBN9_9CLOT</name>